<comment type="caution">
    <text evidence="2">The sequence shown here is derived from an EMBL/GenBank/DDBJ whole genome shotgun (WGS) entry which is preliminary data.</text>
</comment>
<dbReference type="EMBL" id="PQNK01000018">
    <property type="protein sequence ID" value="RRO85722.1"/>
    <property type="molecule type" value="Genomic_DNA"/>
</dbReference>
<dbReference type="AlphaFoldDB" id="A0A426PX40"/>
<organism evidence="2 3">
    <name type="scientific">Corynebacterium bovis</name>
    <dbReference type="NCBI Taxonomy" id="36808"/>
    <lineage>
        <taxon>Bacteria</taxon>
        <taxon>Bacillati</taxon>
        <taxon>Actinomycetota</taxon>
        <taxon>Actinomycetes</taxon>
        <taxon>Mycobacteriales</taxon>
        <taxon>Corynebacteriaceae</taxon>
        <taxon>Corynebacterium</taxon>
    </lineage>
</organism>
<accession>A0A426PX40</accession>
<evidence type="ECO:0000313" key="3">
    <source>
        <dbReference type="Proteomes" id="UP000276526"/>
    </source>
</evidence>
<protein>
    <submittedName>
        <fullName evidence="2">Uncharacterized protein</fullName>
    </submittedName>
</protein>
<gene>
    <name evidence="2" type="ORF">CXF48_09730</name>
</gene>
<dbReference type="Proteomes" id="UP000276526">
    <property type="component" value="Unassembled WGS sequence"/>
</dbReference>
<evidence type="ECO:0000256" key="1">
    <source>
        <dbReference type="SAM" id="MobiDB-lite"/>
    </source>
</evidence>
<proteinExistence type="predicted"/>
<sequence length="249" mass="25760">MNTVTTLAGVGCSGGGAGRRMVAAGLAVALGCAGCSTGGDQAEPAGPAEQHPGQAPATSQAVETGQDGPDPADTASTAETSVVQVGSGAGLAEQSYVPLDRVSFAGGIDDADPASVLTGGLAASFAWRPAEDGTQFEAFRRAHSAWNNTYLADNETRLTTLVPMSWSAWIDWSGRGVRFTPQVTILGDQHPRDTDTDFSRVVKIDQVAVGGGRPDTRELSLVATVRVHKTDLGWRLDNLNVIDNLPGDS</sequence>
<name>A0A426PX40_9CORY</name>
<evidence type="ECO:0000313" key="2">
    <source>
        <dbReference type="EMBL" id="RRO85722.1"/>
    </source>
</evidence>
<feature type="region of interest" description="Disordered" evidence="1">
    <location>
        <begin position="40"/>
        <end position="76"/>
    </location>
</feature>
<reference evidence="2 3" key="1">
    <citation type="submission" date="2018-01" db="EMBL/GenBank/DDBJ databases">
        <title>Twenty Corynebacterium bovis Genomes.</title>
        <authorList>
            <person name="Gulvik C.A."/>
        </authorList>
    </citation>
    <scope>NUCLEOTIDE SEQUENCE [LARGE SCALE GENOMIC DNA]</scope>
    <source>
        <strain evidence="2 3">F6900</strain>
    </source>
</reference>